<sequence length="130" mass="14352">MNSNPLPAHGGASINDISHECWAEELEEAQQGRTSRREEEEVGIPLDSANWAKSTQVVAIGENDNPPPKPLIIQYNSASQPKVPLIIQVLAKPAYRNNHIVPWKYNEGGVIPPSQEKADLARRVTNIARI</sequence>
<evidence type="ECO:0000313" key="2">
    <source>
        <dbReference type="Proteomes" id="UP000257109"/>
    </source>
</evidence>
<reference evidence="1" key="1">
    <citation type="submission" date="2018-05" db="EMBL/GenBank/DDBJ databases">
        <title>Draft genome of Mucuna pruriens seed.</title>
        <authorList>
            <person name="Nnadi N.E."/>
            <person name="Vos R."/>
            <person name="Hasami M.H."/>
            <person name="Devisetty U.K."/>
            <person name="Aguiy J.C."/>
        </authorList>
    </citation>
    <scope>NUCLEOTIDE SEQUENCE [LARGE SCALE GENOMIC DNA]</scope>
    <source>
        <strain evidence="1">JCA_2017</strain>
    </source>
</reference>
<name>A0A371GGH9_MUCPR</name>
<dbReference type="OrthoDB" id="1436497at2759"/>
<dbReference type="EMBL" id="QJKJ01005606">
    <property type="protein sequence ID" value="RDX89679.1"/>
    <property type="molecule type" value="Genomic_DNA"/>
</dbReference>
<comment type="caution">
    <text evidence="1">The sequence shown here is derived from an EMBL/GenBank/DDBJ whole genome shotgun (WGS) entry which is preliminary data.</text>
</comment>
<organism evidence="1 2">
    <name type="scientific">Mucuna pruriens</name>
    <name type="common">Velvet bean</name>
    <name type="synonym">Dolichos pruriens</name>
    <dbReference type="NCBI Taxonomy" id="157652"/>
    <lineage>
        <taxon>Eukaryota</taxon>
        <taxon>Viridiplantae</taxon>
        <taxon>Streptophyta</taxon>
        <taxon>Embryophyta</taxon>
        <taxon>Tracheophyta</taxon>
        <taxon>Spermatophyta</taxon>
        <taxon>Magnoliopsida</taxon>
        <taxon>eudicotyledons</taxon>
        <taxon>Gunneridae</taxon>
        <taxon>Pentapetalae</taxon>
        <taxon>rosids</taxon>
        <taxon>fabids</taxon>
        <taxon>Fabales</taxon>
        <taxon>Fabaceae</taxon>
        <taxon>Papilionoideae</taxon>
        <taxon>50 kb inversion clade</taxon>
        <taxon>NPAAA clade</taxon>
        <taxon>indigoferoid/millettioid clade</taxon>
        <taxon>Phaseoleae</taxon>
        <taxon>Mucuna</taxon>
    </lineage>
</organism>
<dbReference type="AlphaFoldDB" id="A0A371GGH9"/>
<accession>A0A371GGH9</accession>
<dbReference type="Proteomes" id="UP000257109">
    <property type="component" value="Unassembled WGS sequence"/>
</dbReference>
<keyword evidence="2" id="KW-1185">Reference proteome</keyword>
<gene>
    <name evidence="1" type="ORF">CR513_28563</name>
</gene>
<feature type="non-terminal residue" evidence="1">
    <location>
        <position position="1"/>
    </location>
</feature>
<evidence type="ECO:0000313" key="1">
    <source>
        <dbReference type="EMBL" id="RDX89679.1"/>
    </source>
</evidence>
<protein>
    <submittedName>
        <fullName evidence="1">Uncharacterized protein</fullName>
    </submittedName>
</protein>
<proteinExistence type="predicted"/>